<reference evidence="1" key="1">
    <citation type="journal article" date="2015" name="Nature">
        <title>Complex archaea that bridge the gap between prokaryotes and eukaryotes.</title>
        <authorList>
            <person name="Spang A."/>
            <person name="Saw J.H."/>
            <person name="Jorgensen S.L."/>
            <person name="Zaremba-Niedzwiedzka K."/>
            <person name="Martijn J."/>
            <person name="Lind A.E."/>
            <person name="van Eijk R."/>
            <person name="Schleper C."/>
            <person name="Guy L."/>
            <person name="Ettema T.J."/>
        </authorList>
    </citation>
    <scope>NUCLEOTIDE SEQUENCE</scope>
</reference>
<sequence>MGFSVGFGIKASDITAIKAKTDGLPADPADASDINTQISATNVLVNALQSAVDDVDTVVDAIKVQTDLLPSDPADQSDVVDEVKKGLSSEIFWSDTDDTITITTTAADDALPSVVVSGIPAGAAITRVVVIIKIRAIENTNGSANNLNGAQDIEVKESAAGSWIAAINLAASMWAVAASTREAGDVLIGDIDVKAQVTGNGTYNLQLAMADAAQNNLVLNDVLVGLKVSWTTS</sequence>
<proteinExistence type="predicted"/>
<dbReference type="EMBL" id="LAZR01002027">
    <property type="protein sequence ID" value="KKN35590.1"/>
    <property type="molecule type" value="Genomic_DNA"/>
</dbReference>
<gene>
    <name evidence="1" type="ORF">LCGC14_0782000</name>
</gene>
<organism evidence="1">
    <name type="scientific">marine sediment metagenome</name>
    <dbReference type="NCBI Taxonomy" id="412755"/>
    <lineage>
        <taxon>unclassified sequences</taxon>
        <taxon>metagenomes</taxon>
        <taxon>ecological metagenomes</taxon>
    </lineage>
</organism>
<name>A0A0F9PVE5_9ZZZZ</name>
<dbReference type="AlphaFoldDB" id="A0A0F9PVE5"/>
<comment type="caution">
    <text evidence="1">The sequence shown here is derived from an EMBL/GenBank/DDBJ whole genome shotgun (WGS) entry which is preliminary data.</text>
</comment>
<evidence type="ECO:0000313" key="1">
    <source>
        <dbReference type="EMBL" id="KKN35590.1"/>
    </source>
</evidence>
<accession>A0A0F9PVE5</accession>
<protein>
    <submittedName>
        <fullName evidence="1">Uncharacterized protein</fullName>
    </submittedName>
</protein>